<dbReference type="AlphaFoldDB" id="A0A0U9H3K1"/>
<evidence type="ECO:0000313" key="2">
    <source>
        <dbReference type="Proteomes" id="UP000052946"/>
    </source>
</evidence>
<accession>A0A0U9H3K1</accession>
<keyword evidence="1" id="KW-0030">Aminoacyl-tRNA synthetase</keyword>
<sequence length="77" mass="9268">MKFIIPYGRMKNNHCIHKENRDSEHAAKEIAYICSRISFYIIKSELSESHLYFPQVWIARLKYPGRNAVDYLPYVFR</sequence>
<protein>
    <submittedName>
        <fullName evidence="1">Leucyl-tRNA synthetase</fullName>
    </submittedName>
</protein>
<dbReference type="Proteomes" id="UP000052946">
    <property type="component" value="Unassembled WGS sequence"/>
</dbReference>
<evidence type="ECO:0000313" key="1">
    <source>
        <dbReference type="EMBL" id="GAQ17186.1"/>
    </source>
</evidence>
<proteinExistence type="predicted"/>
<reference evidence="2" key="1">
    <citation type="submission" date="2015-07" db="EMBL/GenBank/DDBJ databases">
        <title>Draft Genome Sequence of Oceanobacillus picturae Heshi-B3 that Was Isolated from Fermented Rice Bran with Aging Salted Mackerel, Which Was Named Heshiko as Traditional Fermented Seafood in Japan.</title>
        <authorList>
            <person name="Akuzawa S."/>
            <person name="Nakagawa J."/>
            <person name="Kanekatsu T."/>
            <person name="Kanesaki Y."/>
            <person name="Suzuki T."/>
        </authorList>
    </citation>
    <scope>NUCLEOTIDE SEQUENCE [LARGE SCALE GENOMIC DNA]</scope>
    <source>
        <strain evidence="2">Heshi-B3</strain>
    </source>
</reference>
<organism evidence="1 2">
    <name type="scientific">Oceanobacillus picturae</name>
    <dbReference type="NCBI Taxonomy" id="171693"/>
    <lineage>
        <taxon>Bacteria</taxon>
        <taxon>Bacillati</taxon>
        <taxon>Bacillota</taxon>
        <taxon>Bacilli</taxon>
        <taxon>Bacillales</taxon>
        <taxon>Bacillaceae</taxon>
        <taxon>Oceanobacillus</taxon>
    </lineage>
</organism>
<reference evidence="1 2" key="2">
    <citation type="journal article" date="2016" name="Genome Announc.">
        <title>Draft Genome Sequence of Oceanobacillus picturae Heshi-B3, Isolated from Fermented Rice Bran in a Traditional Japanese Seafood Dish.</title>
        <authorList>
            <person name="Akuzawa S."/>
            <person name="Nagaoka J."/>
            <person name="Kanekatsu M."/>
            <person name="Kanesaki Y."/>
            <person name="Suzuki T."/>
        </authorList>
    </citation>
    <scope>NUCLEOTIDE SEQUENCE [LARGE SCALE GENOMIC DNA]</scope>
    <source>
        <strain evidence="1 2">Heshi-B3</strain>
    </source>
</reference>
<gene>
    <name evidence="1" type="ORF">OPHB3_1111</name>
</gene>
<dbReference type="EMBL" id="BBXV01000013">
    <property type="protein sequence ID" value="GAQ17186.1"/>
    <property type="molecule type" value="Genomic_DNA"/>
</dbReference>
<name>A0A0U9H3K1_9BACI</name>
<keyword evidence="1" id="KW-0436">Ligase</keyword>
<dbReference type="GO" id="GO:0004812">
    <property type="term" value="F:aminoacyl-tRNA ligase activity"/>
    <property type="evidence" value="ECO:0007669"/>
    <property type="project" value="UniProtKB-KW"/>
</dbReference>
<comment type="caution">
    <text evidence="1">The sequence shown here is derived from an EMBL/GenBank/DDBJ whole genome shotgun (WGS) entry which is preliminary data.</text>
</comment>